<keyword evidence="1" id="KW-0560">Oxidoreductase</keyword>
<evidence type="ECO:0000313" key="4">
    <source>
        <dbReference type="EMBL" id="KAE9396253.1"/>
    </source>
</evidence>
<sequence>MLPTRDPCNSTSDKIALSNFSLIERLDPWVVCIFENLELDGRARPLQDTASSIGCLASELFEGVYDWIAEGIIQRLFKVGTMELNKQATGSAQHFCNRLDPVYLQLKNVLDESDPAHAEVLNNIMRRFREEMRNILIRNPPQLRQKRRHGSGVLADQVGLDREELVRLAKKRLAVVQFDRTRLSKDGYLVKIEEQDVRLPSGEIVLDGTDFRNGAHLRFKADLFVPCGGRPEAVNISNMAALFDSEGKPNFKYIVEGANLFLTQQARLFLEKREVVVFKDSSTNKGYRFSFRMRKLIHCVQNYVKDIQEKITENTVAEFHCLWKEHARLQGAKPRTTISDEPLSMLNNLQAGLECSDLFEDVPSRNGVMRRAIPKGLFVKIRLETLLKRLPEAVVL</sequence>
<dbReference type="SUPFAM" id="SSF51735">
    <property type="entry name" value="NAD(P)-binding Rossmann-fold domains"/>
    <property type="match status" value="1"/>
</dbReference>
<accession>A0A6A4HEW7</accession>
<dbReference type="Proteomes" id="UP000799118">
    <property type="component" value="Unassembled WGS sequence"/>
</dbReference>
<keyword evidence="2" id="KW-0520">NAD</keyword>
<evidence type="ECO:0000256" key="1">
    <source>
        <dbReference type="ARBA" id="ARBA00023002"/>
    </source>
</evidence>
<dbReference type="GO" id="GO:0004352">
    <property type="term" value="F:glutamate dehydrogenase (NAD+) activity"/>
    <property type="evidence" value="ECO:0007669"/>
    <property type="project" value="TreeGrafter"/>
</dbReference>
<dbReference type="PANTHER" id="PTHR11606:SF24">
    <property type="entry name" value="NAD-SPECIFIC GLUTAMATE DEHYDROGENASE"/>
    <property type="match status" value="1"/>
</dbReference>
<gene>
    <name evidence="4" type="ORF">BT96DRAFT_996862</name>
</gene>
<protein>
    <submittedName>
        <fullName evidence="4">NAD(P)-binding protein</fullName>
    </submittedName>
</protein>
<dbReference type="Gene3D" id="3.40.50.720">
    <property type="entry name" value="NAD(P)-binding Rossmann-like Domain"/>
    <property type="match status" value="1"/>
</dbReference>
<dbReference type="OrthoDB" id="3010609at2759"/>
<dbReference type="GO" id="GO:0006538">
    <property type="term" value="P:L-glutamate catabolic process"/>
    <property type="evidence" value="ECO:0007669"/>
    <property type="project" value="TreeGrafter"/>
</dbReference>
<dbReference type="PANTHER" id="PTHR11606">
    <property type="entry name" value="GLUTAMATE DEHYDROGENASE"/>
    <property type="match status" value="1"/>
</dbReference>
<dbReference type="EMBL" id="ML769516">
    <property type="protein sequence ID" value="KAE9396253.1"/>
    <property type="molecule type" value="Genomic_DNA"/>
</dbReference>
<organism evidence="4 5">
    <name type="scientific">Gymnopus androsaceus JB14</name>
    <dbReference type="NCBI Taxonomy" id="1447944"/>
    <lineage>
        <taxon>Eukaryota</taxon>
        <taxon>Fungi</taxon>
        <taxon>Dikarya</taxon>
        <taxon>Basidiomycota</taxon>
        <taxon>Agaricomycotina</taxon>
        <taxon>Agaricomycetes</taxon>
        <taxon>Agaricomycetidae</taxon>
        <taxon>Agaricales</taxon>
        <taxon>Marasmiineae</taxon>
        <taxon>Omphalotaceae</taxon>
        <taxon>Gymnopus</taxon>
    </lineage>
</organism>
<dbReference type="AlphaFoldDB" id="A0A6A4HEW7"/>
<evidence type="ECO:0000256" key="2">
    <source>
        <dbReference type="ARBA" id="ARBA00023027"/>
    </source>
</evidence>
<dbReference type="GO" id="GO:0005739">
    <property type="term" value="C:mitochondrion"/>
    <property type="evidence" value="ECO:0007669"/>
    <property type="project" value="TreeGrafter"/>
</dbReference>
<dbReference type="InterPro" id="IPR006096">
    <property type="entry name" value="Glu/Leu/Phe/Val/Trp_DH_C"/>
</dbReference>
<reference evidence="4" key="1">
    <citation type="journal article" date="2019" name="Environ. Microbiol.">
        <title>Fungal ecological strategies reflected in gene transcription - a case study of two litter decomposers.</title>
        <authorList>
            <person name="Barbi F."/>
            <person name="Kohler A."/>
            <person name="Barry K."/>
            <person name="Baskaran P."/>
            <person name="Daum C."/>
            <person name="Fauchery L."/>
            <person name="Ihrmark K."/>
            <person name="Kuo A."/>
            <person name="LaButti K."/>
            <person name="Lipzen A."/>
            <person name="Morin E."/>
            <person name="Grigoriev I.V."/>
            <person name="Henrissat B."/>
            <person name="Lindahl B."/>
            <person name="Martin F."/>
        </authorList>
    </citation>
    <scope>NUCLEOTIDE SEQUENCE</scope>
    <source>
        <strain evidence="4">JB14</strain>
    </source>
</reference>
<evidence type="ECO:0000259" key="3">
    <source>
        <dbReference type="SMART" id="SM00839"/>
    </source>
</evidence>
<dbReference type="InterPro" id="IPR036291">
    <property type="entry name" value="NAD(P)-bd_dom_sf"/>
</dbReference>
<name>A0A6A4HEW7_9AGAR</name>
<dbReference type="SMART" id="SM00839">
    <property type="entry name" value="ELFV_dehydrog"/>
    <property type="match status" value="1"/>
</dbReference>
<proteinExistence type="predicted"/>
<evidence type="ECO:0000313" key="5">
    <source>
        <dbReference type="Proteomes" id="UP000799118"/>
    </source>
</evidence>
<keyword evidence="5" id="KW-1185">Reference proteome</keyword>
<feature type="domain" description="Glutamate/phenylalanine/leucine/valine/L-tryptophan dehydrogenase C-terminal" evidence="3">
    <location>
        <begin position="123"/>
        <end position="330"/>
    </location>
</feature>
<dbReference type="Pfam" id="PF00208">
    <property type="entry name" value="ELFV_dehydrog"/>
    <property type="match status" value="1"/>
</dbReference>